<dbReference type="Proteomes" id="UP001597368">
    <property type="component" value="Unassembled WGS sequence"/>
</dbReference>
<name>A0ABW4T475_9ACTN</name>
<sequence length="167" mass="19063">MSWDRVRRRHQLVHAVLDDIAATGKPEVPSGLAGEVVAEFGGFAEFLCDVQRRWYRSFDARLDALLEESSKDMRDAVVRTWHELAAAMPSARFLLDEHDGHPALAELDEHHRRVLHAATGVDLDLVRSARPSVRAPAAPWRWAWPPSVAPRRPPYGPFRRMSRRTSW</sequence>
<evidence type="ECO:0000313" key="1">
    <source>
        <dbReference type="EMBL" id="MFD1935621.1"/>
    </source>
</evidence>
<protein>
    <submittedName>
        <fullName evidence="1">Uncharacterized protein</fullName>
    </submittedName>
</protein>
<keyword evidence="2" id="KW-1185">Reference proteome</keyword>
<organism evidence="1 2">
    <name type="scientific">Nonomuraea mangrovi</name>
    <dbReference type="NCBI Taxonomy" id="2316207"/>
    <lineage>
        <taxon>Bacteria</taxon>
        <taxon>Bacillati</taxon>
        <taxon>Actinomycetota</taxon>
        <taxon>Actinomycetes</taxon>
        <taxon>Streptosporangiales</taxon>
        <taxon>Streptosporangiaceae</taxon>
        <taxon>Nonomuraea</taxon>
    </lineage>
</organism>
<accession>A0ABW4T475</accession>
<reference evidence="2" key="1">
    <citation type="journal article" date="2019" name="Int. J. Syst. Evol. Microbiol.">
        <title>The Global Catalogue of Microorganisms (GCM) 10K type strain sequencing project: providing services to taxonomists for standard genome sequencing and annotation.</title>
        <authorList>
            <consortium name="The Broad Institute Genomics Platform"/>
            <consortium name="The Broad Institute Genome Sequencing Center for Infectious Disease"/>
            <person name="Wu L."/>
            <person name="Ma J."/>
        </authorList>
    </citation>
    <scope>NUCLEOTIDE SEQUENCE [LARGE SCALE GENOMIC DNA]</scope>
    <source>
        <strain evidence="2">ICMP 6774ER</strain>
    </source>
</reference>
<gene>
    <name evidence="1" type="ORF">ACFSKW_29540</name>
</gene>
<evidence type="ECO:0000313" key="2">
    <source>
        <dbReference type="Proteomes" id="UP001597368"/>
    </source>
</evidence>
<dbReference type="RefSeq" id="WP_379575741.1">
    <property type="nucleotide sequence ID" value="NZ_JBHUFV010000046.1"/>
</dbReference>
<comment type="caution">
    <text evidence="1">The sequence shown here is derived from an EMBL/GenBank/DDBJ whole genome shotgun (WGS) entry which is preliminary data.</text>
</comment>
<proteinExistence type="predicted"/>
<dbReference type="EMBL" id="JBHUFV010000046">
    <property type="protein sequence ID" value="MFD1935621.1"/>
    <property type="molecule type" value="Genomic_DNA"/>
</dbReference>